<dbReference type="OrthoDB" id="3800698at2759"/>
<evidence type="ECO:0000256" key="1">
    <source>
        <dbReference type="SAM" id="MobiDB-lite"/>
    </source>
</evidence>
<dbReference type="EMBL" id="ML977345">
    <property type="protein sequence ID" value="KAF2108767.1"/>
    <property type="molecule type" value="Genomic_DNA"/>
</dbReference>
<feature type="region of interest" description="Disordered" evidence="1">
    <location>
        <begin position="1"/>
        <end position="54"/>
    </location>
</feature>
<name>A0A6A5YQS1_9PLEO</name>
<accession>A0A6A5YQS1</accession>
<proteinExistence type="predicted"/>
<feature type="compositionally biased region" description="Low complexity" evidence="1">
    <location>
        <begin position="1"/>
        <end position="15"/>
    </location>
</feature>
<dbReference type="AlphaFoldDB" id="A0A6A5YQS1"/>
<protein>
    <submittedName>
        <fullName evidence="2">Uncharacterized protein</fullName>
    </submittedName>
</protein>
<organism evidence="2 3">
    <name type="scientific">Lophiotrema nucula</name>
    <dbReference type="NCBI Taxonomy" id="690887"/>
    <lineage>
        <taxon>Eukaryota</taxon>
        <taxon>Fungi</taxon>
        <taxon>Dikarya</taxon>
        <taxon>Ascomycota</taxon>
        <taxon>Pezizomycotina</taxon>
        <taxon>Dothideomycetes</taxon>
        <taxon>Pleosporomycetidae</taxon>
        <taxon>Pleosporales</taxon>
        <taxon>Lophiotremataceae</taxon>
        <taxon>Lophiotrema</taxon>
    </lineage>
</organism>
<evidence type="ECO:0000313" key="2">
    <source>
        <dbReference type="EMBL" id="KAF2108767.1"/>
    </source>
</evidence>
<reference evidence="2" key="1">
    <citation type="journal article" date="2020" name="Stud. Mycol.">
        <title>101 Dothideomycetes genomes: a test case for predicting lifestyles and emergence of pathogens.</title>
        <authorList>
            <person name="Haridas S."/>
            <person name="Albert R."/>
            <person name="Binder M."/>
            <person name="Bloem J."/>
            <person name="Labutti K."/>
            <person name="Salamov A."/>
            <person name="Andreopoulos B."/>
            <person name="Baker S."/>
            <person name="Barry K."/>
            <person name="Bills G."/>
            <person name="Bluhm B."/>
            <person name="Cannon C."/>
            <person name="Castanera R."/>
            <person name="Culley D."/>
            <person name="Daum C."/>
            <person name="Ezra D."/>
            <person name="Gonzalez J."/>
            <person name="Henrissat B."/>
            <person name="Kuo A."/>
            <person name="Liang C."/>
            <person name="Lipzen A."/>
            <person name="Lutzoni F."/>
            <person name="Magnuson J."/>
            <person name="Mondo S."/>
            <person name="Nolan M."/>
            <person name="Ohm R."/>
            <person name="Pangilinan J."/>
            <person name="Park H.-J."/>
            <person name="Ramirez L."/>
            <person name="Alfaro M."/>
            <person name="Sun H."/>
            <person name="Tritt A."/>
            <person name="Yoshinaga Y."/>
            <person name="Zwiers L.-H."/>
            <person name="Turgeon B."/>
            <person name="Goodwin S."/>
            <person name="Spatafora J."/>
            <person name="Crous P."/>
            <person name="Grigoriev I."/>
        </authorList>
    </citation>
    <scope>NUCLEOTIDE SEQUENCE</scope>
    <source>
        <strain evidence="2">CBS 627.86</strain>
    </source>
</reference>
<keyword evidence="3" id="KW-1185">Reference proteome</keyword>
<dbReference type="Proteomes" id="UP000799770">
    <property type="component" value="Unassembled WGS sequence"/>
</dbReference>
<sequence length="478" mass="53160">MSPLSRSSLSRSSRSTEYPNSDSINNGLTLTQGEDHDNLPDRVPAPLAPNSQLFNPQQVPQVSSCFASSLPPFQYAPSYRYTGHPLGEPMHASPQATLSRDFYPAFEGYRDMTSGYEDYLDYTWLENAGTSSYVEQPMDPLVVAPSLLTPSRTSHGHDGKSVGMAIGYHSIPNNNDHVELANMGLEQSRLGIAAMKSMGYYPASERMLLGQDVNAPPVADDKAHMQAILHQWPQGRIDVWSHGLGRSIPSLALSRTWHPLFSVATPVSVDIQCIGNVELTAAEILSFFPRHINNKHFQDRFTANGLGCAIIGSFINYQRRLVAPFTLCPNTVRREMSFQNDGQTLQKNHFAQPVTDFTAQNWEFSPRNLGASGGRLHDDVPIDYRLVDTAAGVPRELWPTGPDAGSYTATLVHASNQNHTHVMISQIVPYIHQYNLAAPPFPSTPNPDTEFRDRWSPTIQAYHKELKADAKARNYRMR</sequence>
<feature type="compositionally biased region" description="Polar residues" evidence="1">
    <location>
        <begin position="16"/>
        <end position="32"/>
    </location>
</feature>
<evidence type="ECO:0000313" key="3">
    <source>
        <dbReference type="Proteomes" id="UP000799770"/>
    </source>
</evidence>
<gene>
    <name evidence="2" type="ORF">BDV96DRAFT_652381</name>
</gene>